<dbReference type="InterPro" id="IPR029069">
    <property type="entry name" value="HotDog_dom_sf"/>
</dbReference>
<dbReference type="RefSeq" id="WP_036764120.1">
    <property type="nucleotide sequence ID" value="NZ_AP026780.1"/>
</dbReference>
<dbReference type="Gene3D" id="3.10.129.10">
    <property type="entry name" value="Hotdog Thioesterase"/>
    <property type="match status" value="1"/>
</dbReference>
<dbReference type="PANTHER" id="PTHR31793:SF37">
    <property type="entry name" value="ACYL-COA THIOESTER HYDROLASE YBGC"/>
    <property type="match status" value="1"/>
</dbReference>
<proteinExistence type="inferred from homology"/>
<dbReference type="CDD" id="cd00586">
    <property type="entry name" value="4HBT"/>
    <property type="match status" value="1"/>
</dbReference>
<dbReference type="GeneID" id="93397318"/>
<comment type="similarity">
    <text evidence="1">Belongs to the 4-hydroxybenzoyl-CoA thioesterase family.</text>
</comment>
<accession>A0A1C3DZ04</accession>
<dbReference type="EMBL" id="VZUQ01000046">
    <property type="protein sequence ID" value="KAB1182116.1"/>
    <property type="molecule type" value="Genomic_DNA"/>
</dbReference>
<protein>
    <submittedName>
        <fullName evidence="3">Tol-pal system-associated acyl-CoA thioesterase</fullName>
    </submittedName>
</protein>
<dbReference type="NCBIfam" id="TIGR02799">
    <property type="entry name" value="thio_ybgC"/>
    <property type="match status" value="1"/>
</dbReference>
<dbReference type="PIRSF" id="PIRSF003230">
    <property type="entry name" value="YbgC"/>
    <property type="match status" value="1"/>
</dbReference>
<dbReference type="InterPro" id="IPR014166">
    <property type="entry name" value="Tol-Pal_acyl-CoA_thioesterase"/>
</dbReference>
<keyword evidence="2" id="KW-0378">Hydrolase</keyword>
<dbReference type="Pfam" id="PF13279">
    <property type="entry name" value="4HBT_2"/>
    <property type="match status" value="1"/>
</dbReference>
<dbReference type="AlphaFoldDB" id="A0A1C3DZ04"/>
<dbReference type="PANTHER" id="PTHR31793">
    <property type="entry name" value="4-HYDROXYBENZOYL-COA THIOESTERASE FAMILY MEMBER"/>
    <property type="match status" value="1"/>
</dbReference>
<dbReference type="Proteomes" id="UP000480943">
    <property type="component" value="Unassembled WGS sequence"/>
</dbReference>
<evidence type="ECO:0000256" key="1">
    <source>
        <dbReference type="ARBA" id="ARBA00005953"/>
    </source>
</evidence>
<dbReference type="SUPFAM" id="SSF54637">
    <property type="entry name" value="Thioesterase/thiol ester dehydrase-isomerase"/>
    <property type="match status" value="1"/>
</dbReference>
<organism evidence="3 4">
    <name type="scientific">Photobacterium damselae subsp. damselae</name>
    <name type="common">Listonella damsela</name>
    <dbReference type="NCBI Taxonomy" id="85581"/>
    <lineage>
        <taxon>Bacteria</taxon>
        <taxon>Pseudomonadati</taxon>
        <taxon>Pseudomonadota</taxon>
        <taxon>Gammaproteobacteria</taxon>
        <taxon>Vibrionales</taxon>
        <taxon>Vibrionaceae</taxon>
        <taxon>Photobacterium</taxon>
    </lineage>
</organism>
<dbReference type="NCBIfam" id="TIGR00051">
    <property type="entry name" value="YbgC/FadM family acyl-CoA thioesterase"/>
    <property type="match status" value="1"/>
</dbReference>
<evidence type="ECO:0000313" key="4">
    <source>
        <dbReference type="Proteomes" id="UP000480943"/>
    </source>
</evidence>
<reference evidence="3 4" key="1">
    <citation type="submission" date="2019-09" db="EMBL/GenBank/DDBJ databases">
        <title>Photobacterium damselae subsp. damselae CDC-2227-81, a human clinical isolate.</title>
        <authorList>
            <person name="Osorio C.R."/>
        </authorList>
    </citation>
    <scope>NUCLEOTIDE SEQUENCE [LARGE SCALE GENOMIC DNA]</scope>
    <source>
        <strain evidence="3 4">CDC-2227-81</strain>
    </source>
</reference>
<dbReference type="InterPro" id="IPR050563">
    <property type="entry name" value="4-hydroxybenzoyl-CoA_TE"/>
</dbReference>
<evidence type="ECO:0000313" key="3">
    <source>
        <dbReference type="EMBL" id="KAB1182116.1"/>
    </source>
</evidence>
<dbReference type="KEGG" id="pds:CAY62_04510"/>
<dbReference type="InterPro" id="IPR006684">
    <property type="entry name" value="YbgC/YbaW"/>
</dbReference>
<evidence type="ECO:0000256" key="2">
    <source>
        <dbReference type="ARBA" id="ARBA00022801"/>
    </source>
</evidence>
<sequence length="135" mass="15535">MSDIKIFNWPITIYYEDTDVGGVVYHANYLKFFERARTEMLRSIGVSQHVLLEQNLSFVVKSMNIDFRKGARLDEHLTVQTWVENVRKASLDFCQSLVNNDGQILCCATVKVACINPKIMKPQALPEHIKSEIMK</sequence>
<gene>
    <name evidence="3" type="primary">ybgC</name>
    <name evidence="3" type="ORF">F6450_07280</name>
</gene>
<name>A0A1C3DZ04_PHODD</name>
<dbReference type="FunFam" id="3.10.129.10:FF:000004">
    <property type="entry name" value="Tol-pal system-associated acyl-CoA thioesterase"/>
    <property type="match status" value="1"/>
</dbReference>
<dbReference type="GO" id="GO:0047617">
    <property type="term" value="F:fatty acyl-CoA hydrolase activity"/>
    <property type="evidence" value="ECO:0007669"/>
    <property type="project" value="TreeGrafter"/>
</dbReference>
<comment type="caution">
    <text evidence="3">The sequence shown here is derived from an EMBL/GenBank/DDBJ whole genome shotgun (WGS) entry which is preliminary data.</text>
</comment>